<evidence type="ECO:0000256" key="6">
    <source>
        <dbReference type="ARBA" id="ARBA00023136"/>
    </source>
</evidence>
<feature type="transmembrane region" description="Helical" evidence="7">
    <location>
        <begin position="63"/>
        <end position="82"/>
    </location>
</feature>
<organism evidence="8 9">
    <name type="scientific">Pontibacter diazotrophicus</name>
    <dbReference type="NCBI Taxonomy" id="1400979"/>
    <lineage>
        <taxon>Bacteria</taxon>
        <taxon>Pseudomonadati</taxon>
        <taxon>Bacteroidota</taxon>
        <taxon>Cytophagia</taxon>
        <taxon>Cytophagales</taxon>
        <taxon>Hymenobacteraceae</taxon>
        <taxon>Pontibacter</taxon>
    </lineage>
</organism>
<evidence type="ECO:0000256" key="2">
    <source>
        <dbReference type="ARBA" id="ARBA00006228"/>
    </source>
</evidence>
<evidence type="ECO:0000313" key="9">
    <source>
        <dbReference type="Proteomes" id="UP000256708"/>
    </source>
</evidence>
<reference evidence="9" key="1">
    <citation type="submission" date="2018-08" db="EMBL/GenBank/DDBJ databases">
        <authorList>
            <person name="Liu Z.-W."/>
            <person name="Du Z.-J."/>
        </authorList>
    </citation>
    <scope>NUCLEOTIDE SEQUENCE [LARGE SCALE GENOMIC DNA]</scope>
    <source>
        <strain evidence="9">H4X</strain>
    </source>
</reference>
<dbReference type="OrthoDB" id="9800498at2"/>
<dbReference type="EMBL" id="QRGR01000012">
    <property type="protein sequence ID" value="RDV14784.1"/>
    <property type="molecule type" value="Genomic_DNA"/>
</dbReference>
<evidence type="ECO:0000256" key="3">
    <source>
        <dbReference type="ARBA" id="ARBA00022475"/>
    </source>
</evidence>
<name>A0A3D8LBV8_9BACT</name>
<evidence type="ECO:0000256" key="4">
    <source>
        <dbReference type="ARBA" id="ARBA00022692"/>
    </source>
</evidence>
<keyword evidence="5 7" id="KW-1133">Transmembrane helix</keyword>
<keyword evidence="3" id="KW-1003">Cell membrane</keyword>
<accession>A0A3D8LBV8</accession>
<feature type="transmembrane region" description="Helical" evidence="7">
    <location>
        <begin position="108"/>
        <end position="126"/>
    </location>
</feature>
<sequence>MRVFFFHSILTFVVVFLFLRQGLAPLPYNAATASLAFLLLFILLWLTTWFYRRTYFRKLPKAVNFIFFFLKEMLLANMKIAFDILTPRYYMNPTVIAYPLRLKTNFEIMLLANMITLTPGTLSLDISKNRKILYIHALYVKDNNTETLKQEIKNGFERRILELTT</sequence>
<comment type="caution">
    <text evidence="8">The sequence shown here is derived from an EMBL/GenBank/DDBJ whole genome shotgun (WGS) entry which is preliminary data.</text>
</comment>
<evidence type="ECO:0000256" key="1">
    <source>
        <dbReference type="ARBA" id="ARBA00004651"/>
    </source>
</evidence>
<keyword evidence="6 7" id="KW-0472">Membrane</keyword>
<evidence type="ECO:0000313" key="8">
    <source>
        <dbReference type="EMBL" id="RDV14784.1"/>
    </source>
</evidence>
<dbReference type="Pfam" id="PF01899">
    <property type="entry name" value="MNHE"/>
    <property type="match status" value="1"/>
</dbReference>
<dbReference type="InterPro" id="IPR002758">
    <property type="entry name" value="Cation_antiport_E"/>
</dbReference>
<evidence type="ECO:0000256" key="7">
    <source>
        <dbReference type="SAM" id="Phobius"/>
    </source>
</evidence>
<keyword evidence="9" id="KW-1185">Reference proteome</keyword>
<dbReference type="AlphaFoldDB" id="A0A3D8LBV8"/>
<dbReference type="PANTHER" id="PTHR34584">
    <property type="entry name" value="NA(+)/H(+) ANTIPORTER SUBUNIT E1"/>
    <property type="match status" value="1"/>
</dbReference>
<dbReference type="PANTHER" id="PTHR34584:SF1">
    <property type="entry name" value="NA(+)_H(+) ANTIPORTER SUBUNIT E1"/>
    <property type="match status" value="1"/>
</dbReference>
<dbReference type="GO" id="GO:0008324">
    <property type="term" value="F:monoatomic cation transmembrane transporter activity"/>
    <property type="evidence" value="ECO:0007669"/>
    <property type="project" value="InterPro"/>
</dbReference>
<keyword evidence="4 7" id="KW-0812">Transmembrane</keyword>
<feature type="transmembrane region" description="Helical" evidence="7">
    <location>
        <begin position="30"/>
        <end position="51"/>
    </location>
</feature>
<dbReference type="GO" id="GO:0005886">
    <property type="term" value="C:plasma membrane"/>
    <property type="evidence" value="ECO:0007669"/>
    <property type="project" value="UniProtKB-SubCell"/>
</dbReference>
<comment type="subcellular location">
    <subcellularLocation>
        <location evidence="1">Cell membrane</location>
        <topology evidence="1">Multi-pass membrane protein</topology>
    </subcellularLocation>
</comment>
<evidence type="ECO:0000256" key="5">
    <source>
        <dbReference type="ARBA" id="ARBA00022989"/>
    </source>
</evidence>
<dbReference type="Proteomes" id="UP000256708">
    <property type="component" value="Unassembled WGS sequence"/>
</dbReference>
<comment type="similarity">
    <text evidence="2">Belongs to the CPA3 antiporters (TC 2.A.63) subunit E family.</text>
</comment>
<protein>
    <submittedName>
        <fullName evidence="8">Cation:proton antiporter</fullName>
    </submittedName>
</protein>
<proteinExistence type="inferred from homology"/>
<gene>
    <name evidence="8" type="ORF">DXT99_12515</name>
</gene>
<dbReference type="PIRSF" id="PIRSF019239">
    <property type="entry name" value="MrpE"/>
    <property type="match status" value="1"/>
</dbReference>
<dbReference type="RefSeq" id="WP_115565896.1">
    <property type="nucleotide sequence ID" value="NZ_QRGR01000012.1"/>
</dbReference>